<protein>
    <recommendedName>
        <fullName evidence="4">MatB fimbrillin</fullName>
    </recommendedName>
</protein>
<keyword evidence="1" id="KW-0732">Signal</keyword>
<name>A0A1T5HUS9_9GAMM</name>
<gene>
    <name evidence="2" type="ORF">CZ809_00051</name>
</gene>
<feature type="chain" id="PRO_5012436908" description="MatB fimbrillin" evidence="1">
    <location>
        <begin position="23"/>
        <end position="191"/>
    </location>
</feature>
<dbReference type="OrthoDB" id="9914588at2"/>
<evidence type="ECO:0000256" key="1">
    <source>
        <dbReference type="SAM" id="SignalP"/>
    </source>
</evidence>
<dbReference type="EMBL" id="FUZI01000001">
    <property type="protein sequence ID" value="SKC30579.1"/>
    <property type="molecule type" value="Genomic_DNA"/>
</dbReference>
<dbReference type="Proteomes" id="UP000189966">
    <property type="component" value="Unassembled WGS sequence"/>
</dbReference>
<proteinExistence type="predicted"/>
<organism evidence="2 3">
    <name type="scientific">Photobacterium piscicola</name>
    <dbReference type="NCBI Taxonomy" id="1378299"/>
    <lineage>
        <taxon>Bacteria</taxon>
        <taxon>Pseudomonadati</taxon>
        <taxon>Pseudomonadota</taxon>
        <taxon>Gammaproteobacteria</taxon>
        <taxon>Vibrionales</taxon>
        <taxon>Vibrionaceae</taxon>
        <taxon>Photobacterium</taxon>
    </lineage>
</organism>
<evidence type="ECO:0000313" key="3">
    <source>
        <dbReference type="Proteomes" id="UP000189966"/>
    </source>
</evidence>
<evidence type="ECO:0008006" key="4">
    <source>
        <dbReference type="Google" id="ProtNLM"/>
    </source>
</evidence>
<evidence type="ECO:0000313" key="2">
    <source>
        <dbReference type="EMBL" id="SKC30579.1"/>
    </source>
</evidence>
<dbReference type="AlphaFoldDB" id="A0A1T5HUS9"/>
<dbReference type="RefSeq" id="WP_080155459.1">
    <property type="nucleotide sequence ID" value="NZ_FUZI01000001.1"/>
</dbReference>
<feature type="signal peptide" evidence="1">
    <location>
        <begin position="1"/>
        <end position="22"/>
    </location>
</feature>
<reference evidence="2 3" key="1">
    <citation type="submission" date="2017-02" db="EMBL/GenBank/DDBJ databases">
        <authorList>
            <person name="Peterson S.W."/>
        </authorList>
    </citation>
    <scope>NUCLEOTIDE SEQUENCE [LARGE SCALE GENOMIC DNA]</scope>
    <source>
        <strain evidence="3">type strain: NCCB 100098</strain>
    </source>
</reference>
<sequence>MNKLLLATVLAATFGFSAVSQAAVPATIPAATAPTPAAGDVSSAFLEWSGFAKVIPGNDIVITGARSGAVEDGVLTVKGDGTFETKTPIILESRLYWDQGSGSKTAGDLFATNWTVDADGITATWGANSTAGMDIKMTDIASGTELTSKAGANGVSTVTLSVNSVSPVTSATPLNLLEPLVVNANVLATVA</sequence>
<accession>A0A1T5HUS9</accession>